<evidence type="ECO:0000313" key="3">
    <source>
        <dbReference type="EMBL" id="PTC22294.1"/>
    </source>
</evidence>
<evidence type="ECO:0000256" key="1">
    <source>
        <dbReference type="SAM" id="MobiDB-lite"/>
    </source>
</evidence>
<dbReference type="RefSeq" id="WP_090370494.1">
    <property type="nucleotide sequence ID" value="NZ_FNUA01000002.1"/>
</dbReference>
<feature type="region of interest" description="Disordered" evidence="1">
    <location>
        <begin position="1"/>
        <end position="34"/>
    </location>
</feature>
<dbReference type="Proteomes" id="UP000423257">
    <property type="component" value="Unassembled WGS sequence"/>
</dbReference>
<feature type="compositionally biased region" description="Basic and acidic residues" evidence="1">
    <location>
        <begin position="20"/>
        <end position="34"/>
    </location>
</feature>
<reference evidence="3 4" key="1">
    <citation type="submission" date="2018-03" db="EMBL/GenBank/DDBJ databases">
        <title>Draft genome sequence of the type strain of Pseudomonas palleroniana LMG 23076, isolated from rice in Cameroon.</title>
        <authorList>
            <person name="Tambong J.T."/>
        </authorList>
    </citation>
    <scope>NUCLEOTIDE SEQUENCE [LARGE SCALE GENOMIC DNA]</scope>
    <source>
        <strain evidence="3 4">LMG 23076</strain>
    </source>
</reference>
<gene>
    <name evidence="3" type="ORF">C9383_24130</name>
    <name evidence="2" type="ORF">F7R03_03780</name>
</gene>
<comment type="caution">
    <text evidence="3">The sequence shown here is derived from an EMBL/GenBank/DDBJ whole genome shotgun (WGS) entry which is preliminary data.</text>
</comment>
<evidence type="ECO:0000313" key="2">
    <source>
        <dbReference type="EMBL" id="KAB0570251.1"/>
    </source>
</evidence>
<evidence type="ECO:0000313" key="4">
    <source>
        <dbReference type="Proteomes" id="UP000240476"/>
    </source>
</evidence>
<feature type="compositionally biased region" description="Polar residues" evidence="1">
    <location>
        <begin position="1"/>
        <end position="14"/>
    </location>
</feature>
<protein>
    <submittedName>
        <fullName evidence="3">Uncharacterized protein</fullName>
    </submittedName>
</protein>
<organism evidence="3 4">
    <name type="scientific">Pseudomonas palleroniana</name>
    <dbReference type="NCBI Taxonomy" id="191390"/>
    <lineage>
        <taxon>Bacteria</taxon>
        <taxon>Pseudomonadati</taxon>
        <taxon>Pseudomonadota</taxon>
        <taxon>Gammaproteobacteria</taxon>
        <taxon>Pseudomonadales</taxon>
        <taxon>Pseudomonadaceae</taxon>
        <taxon>Pseudomonas</taxon>
    </lineage>
</organism>
<accession>A0A2T4FFU6</accession>
<sequence>MNNIQSSLYSNTLQAAPEALRMRPEPNTPDKESNRITVRKEDFARVIDLLSEAARRHGTQVTIGQPESSKLDYGDGAIESETFTFSFHPDQADGTYSPHYLESVNKTNQLFEDWMRVECIRNYAPE</sequence>
<proteinExistence type="predicted"/>
<reference evidence="2 5" key="2">
    <citation type="submission" date="2019-09" db="EMBL/GenBank/DDBJ databases">
        <title>Draft genome sequences of 48 bacterial type strains from the CCUG.</title>
        <authorList>
            <person name="Tunovic T."/>
            <person name="Pineiro-Iglesias B."/>
            <person name="Unosson C."/>
            <person name="Inganas E."/>
            <person name="Ohlen M."/>
            <person name="Cardew S."/>
            <person name="Jensie-Markopoulos S."/>
            <person name="Salva-Serra F."/>
            <person name="Jaen-Luchoro D."/>
            <person name="Karlsson R."/>
            <person name="Svensson-Stadler L."/>
            <person name="Chun J."/>
            <person name="Moore E."/>
        </authorList>
    </citation>
    <scope>NUCLEOTIDE SEQUENCE [LARGE SCALE GENOMIC DNA]</scope>
    <source>
        <strain evidence="2 5">CCUG 51524</strain>
    </source>
</reference>
<dbReference type="AlphaFoldDB" id="A0A2T4FFU6"/>
<dbReference type="Proteomes" id="UP000240476">
    <property type="component" value="Unassembled WGS sequence"/>
</dbReference>
<dbReference type="EMBL" id="PYWX01000070">
    <property type="protein sequence ID" value="PTC22294.1"/>
    <property type="molecule type" value="Genomic_DNA"/>
</dbReference>
<keyword evidence="4" id="KW-1185">Reference proteome</keyword>
<evidence type="ECO:0000313" key="5">
    <source>
        <dbReference type="Proteomes" id="UP000423257"/>
    </source>
</evidence>
<dbReference type="EMBL" id="VZPQ01000001">
    <property type="protein sequence ID" value="KAB0570251.1"/>
    <property type="molecule type" value="Genomic_DNA"/>
</dbReference>
<name>A0A2T4FFU6_9PSED</name>